<accession>A0AAW0X545</accession>
<dbReference type="Proteomes" id="UP001445076">
    <property type="component" value="Unassembled WGS sequence"/>
</dbReference>
<evidence type="ECO:0000313" key="5">
    <source>
        <dbReference type="Proteomes" id="UP001445076"/>
    </source>
</evidence>
<sequence length="159" mass="17008">SGVLTRSTVSTLTVMKSVALACLFLAVAVIAQDSYYTRKLPADKLRDFPGMCFGSTTCRVYKEGETWPLVPFCGNATCVKEGEQLFEQVQECPRAKPNPDCEEVLSDPTQVPFPACCPTYTCKEGVTVAYYTQAENEALIAEAAKAAKAAPPAEAAPAA</sequence>
<comment type="subcellular location">
    <subcellularLocation>
        <location evidence="1">Secreted</location>
    </subcellularLocation>
</comment>
<proteinExistence type="predicted"/>
<comment type="caution">
    <text evidence="4">The sequence shown here is derived from an EMBL/GenBank/DDBJ whole genome shotgun (WGS) entry which is preliminary data.</text>
</comment>
<protein>
    <recommendedName>
        <fullName evidence="3">Single domain-containing protein</fullName>
    </recommendedName>
</protein>
<evidence type="ECO:0000256" key="2">
    <source>
        <dbReference type="ARBA" id="ARBA00022525"/>
    </source>
</evidence>
<keyword evidence="5" id="KW-1185">Reference proteome</keyword>
<dbReference type="InterPro" id="IPR029277">
    <property type="entry name" value="SVWC_dom"/>
</dbReference>
<evidence type="ECO:0000256" key="1">
    <source>
        <dbReference type="ARBA" id="ARBA00004613"/>
    </source>
</evidence>
<dbReference type="Pfam" id="PF15430">
    <property type="entry name" value="SVWC"/>
    <property type="match status" value="1"/>
</dbReference>
<evidence type="ECO:0000259" key="3">
    <source>
        <dbReference type="SMART" id="SM01318"/>
    </source>
</evidence>
<evidence type="ECO:0000313" key="4">
    <source>
        <dbReference type="EMBL" id="KAK8734667.1"/>
    </source>
</evidence>
<dbReference type="EMBL" id="JARKIK010000050">
    <property type="protein sequence ID" value="KAK8734667.1"/>
    <property type="molecule type" value="Genomic_DNA"/>
</dbReference>
<dbReference type="SMART" id="SM01318">
    <property type="entry name" value="SVWC"/>
    <property type="match status" value="1"/>
</dbReference>
<name>A0AAW0X545_CHEQU</name>
<feature type="non-terminal residue" evidence="4">
    <location>
        <position position="1"/>
    </location>
</feature>
<gene>
    <name evidence="4" type="ORF">OTU49_005924</name>
</gene>
<keyword evidence="2" id="KW-0964">Secreted</keyword>
<dbReference type="AlphaFoldDB" id="A0AAW0X545"/>
<dbReference type="GO" id="GO:0005576">
    <property type="term" value="C:extracellular region"/>
    <property type="evidence" value="ECO:0007669"/>
    <property type="project" value="UniProtKB-SubCell"/>
</dbReference>
<feature type="domain" description="Single" evidence="3">
    <location>
        <begin position="52"/>
        <end position="122"/>
    </location>
</feature>
<organism evidence="4 5">
    <name type="scientific">Cherax quadricarinatus</name>
    <name type="common">Australian red claw crayfish</name>
    <dbReference type="NCBI Taxonomy" id="27406"/>
    <lineage>
        <taxon>Eukaryota</taxon>
        <taxon>Metazoa</taxon>
        <taxon>Ecdysozoa</taxon>
        <taxon>Arthropoda</taxon>
        <taxon>Crustacea</taxon>
        <taxon>Multicrustacea</taxon>
        <taxon>Malacostraca</taxon>
        <taxon>Eumalacostraca</taxon>
        <taxon>Eucarida</taxon>
        <taxon>Decapoda</taxon>
        <taxon>Pleocyemata</taxon>
        <taxon>Astacidea</taxon>
        <taxon>Parastacoidea</taxon>
        <taxon>Parastacidae</taxon>
        <taxon>Cherax</taxon>
    </lineage>
</organism>
<reference evidence="4 5" key="1">
    <citation type="journal article" date="2024" name="BMC Genomics">
        <title>Genome assembly of redclaw crayfish (Cherax quadricarinatus) provides insights into its immune adaptation and hypoxia tolerance.</title>
        <authorList>
            <person name="Liu Z."/>
            <person name="Zheng J."/>
            <person name="Li H."/>
            <person name="Fang K."/>
            <person name="Wang S."/>
            <person name="He J."/>
            <person name="Zhou D."/>
            <person name="Weng S."/>
            <person name="Chi M."/>
            <person name="Gu Z."/>
            <person name="He J."/>
            <person name="Li F."/>
            <person name="Wang M."/>
        </authorList>
    </citation>
    <scope>NUCLEOTIDE SEQUENCE [LARGE SCALE GENOMIC DNA]</scope>
    <source>
        <strain evidence="4">ZL_2023a</strain>
    </source>
</reference>